<dbReference type="PANTHER" id="PTHR42648">
    <property type="entry name" value="TRANSPOSASE, PUTATIVE-RELATED"/>
    <property type="match status" value="1"/>
</dbReference>
<dbReference type="GO" id="GO:0006310">
    <property type="term" value="P:DNA recombination"/>
    <property type="evidence" value="ECO:0007669"/>
    <property type="project" value="UniProtKB-KW"/>
</dbReference>
<evidence type="ECO:0000256" key="6">
    <source>
        <dbReference type="ARBA" id="ARBA00022908"/>
    </source>
</evidence>
<keyword evidence="3" id="KW-0255">Endonuclease</keyword>
<dbReference type="InterPro" id="IPR036397">
    <property type="entry name" value="RNaseH_sf"/>
</dbReference>
<evidence type="ECO:0000256" key="2">
    <source>
        <dbReference type="ARBA" id="ARBA00022723"/>
    </source>
</evidence>
<dbReference type="GO" id="GO:0015074">
    <property type="term" value="P:DNA integration"/>
    <property type="evidence" value="ECO:0007669"/>
    <property type="project" value="UniProtKB-KW"/>
</dbReference>
<organism evidence="12">
    <name type="scientific">Tanacetum cinerariifolium</name>
    <name type="common">Dalmatian daisy</name>
    <name type="synonym">Chrysanthemum cinerariifolium</name>
    <dbReference type="NCBI Taxonomy" id="118510"/>
    <lineage>
        <taxon>Eukaryota</taxon>
        <taxon>Viridiplantae</taxon>
        <taxon>Streptophyta</taxon>
        <taxon>Embryophyta</taxon>
        <taxon>Tracheophyta</taxon>
        <taxon>Spermatophyta</taxon>
        <taxon>Magnoliopsida</taxon>
        <taxon>eudicotyledons</taxon>
        <taxon>Gunneridae</taxon>
        <taxon>Pentapetalae</taxon>
        <taxon>asterids</taxon>
        <taxon>campanulids</taxon>
        <taxon>Asterales</taxon>
        <taxon>Asteraceae</taxon>
        <taxon>Asteroideae</taxon>
        <taxon>Anthemideae</taxon>
        <taxon>Anthemidinae</taxon>
        <taxon>Tanacetum</taxon>
    </lineage>
</organism>
<dbReference type="GO" id="GO:0003964">
    <property type="term" value="F:RNA-directed DNA polymerase activity"/>
    <property type="evidence" value="ECO:0007669"/>
    <property type="project" value="UniProtKB-KW"/>
</dbReference>
<keyword evidence="5" id="KW-0460">Magnesium</keyword>
<dbReference type="PANTHER" id="PTHR42648:SF11">
    <property type="entry name" value="TRANSPOSON TY4-P GAG-POL POLYPROTEIN"/>
    <property type="match status" value="1"/>
</dbReference>
<name>A0A699GTK9_TANCI</name>
<dbReference type="GO" id="GO:0003887">
    <property type="term" value="F:DNA-directed DNA polymerase activity"/>
    <property type="evidence" value="ECO:0007669"/>
    <property type="project" value="UniProtKB-KW"/>
</dbReference>
<dbReference type="GO" id="GO:0046872">
    <property type="term" value="F:metal ion binding"/>
    <property type="evidence" value="ECO:0007669"/>
    <property type="project" value="UniProtKB-KW"/>
</dbReference>
<dbReference type="Gene3D" id="3.30.420.10">
    <property type="entry name" value="Ribonuclease H-like superfamily/Ribonuclease H"/>
    <property type="match status" value="1"/>
</dbReference>
<keyword evidence="7" id="KW-0695">RNA-directed DNA polymerase</keyword>
<dbReference type="SUPFAM" id="SSF53098">
    <property type="entry name" value="Ribonuclease H-like"/>
    <property type="match status" value="1"/>
</dbReference>
<dbReference type="InterPro" id="IPR001584">
    <property type="entry name" value="Integrase_cat-core"/>
</dbReference>
<evidence type="ECO:0000259" key="11">
    <source>
        <dbReference type="PROSITE" id="PS50994"/>
    </source>
</evidence>
<dbReference type="PROSITE" id="PS50994">
    <property type="entry name" value="INTEGRASE"/>
    <property type="match status" value="1"/>
</dbReference>
<feature type="domain" description="Integrase catalytic" evidence="11">
    <location>
        <begin position="1"/>
        <end position="155"/>
    </location>
</feature>
<evidence type="ECO:0000256" key="1">
    <source>
        <dbReference type="ARBA" id="ARBA00022722"/>
    </source>
</evidence>
<evidence type="ECO:0000256" key="7">
    <source>
        <dbReference type="ARBA" id="ARBA00022918"/>
    </source>
</evidence>
<dbReference type="EMBL" id="BKCJ010051436">
    <property type="protein sequence ID" value="GEW26611.1"/>
    <property type="molecule type" value="Genomic_DNA"/>
</dbReference>
<feature type="compositionally biased region" description="Low complexity" evidence="10">
    <location>
        <begin position="886"/>
        <end position="901"/>
    </location>
</feature>
<feature type="region of interest" description="Disordered" evidence="10">
    <location>
        <begin position="886"/>
        <end position="945"/>
    </location>
</feature>
<accession>A0A699GTK9</accession>
<dbReference type="InterPro" id="IPR039537">
    <property type="entry name" value="Retrotran_Ty1/copia-like"/>
</dbReference>
<feature type="compositionally biased region" description="Pro residues" evidence="10">
    <location>
        <begin position="930"/>
        <end position="942"/>
    </location>
</feature>
<comment type="caution">
    <text evidence="12">The sequence shown here is derived from an EMBL/GenBank/DDBJ whole genome shotgun (WGS) entry which is preliminary data.</text>
</comment>
<keyword evidence="1" id="KW-0540">Nuclease</keyword>
<evidence type="ECO:0000256" key="8">
    <source>
        <dbReference type="ARBA" id="ARBA00022932"/>
    </source>
</evidence>
<keyword evidence="6" id="KW-0229">DNA integration</keyword>
<keyword evidence="8" id="KW-0239">DNA-directed DNA polymerase</keyword>
<dbReference type="InterPro" id="IPR003903">
    <property type="entry name" value="UIM_dom"/>
</dbReference>
<sequence>MDLYGPMRVQTISGKRYILVIVDDYSRFTWVKFLRSKDETPEFVIKFLKQIQVGLNKTVRFIRTNNGIKFVNLTEYYESVSIFHQKSVPRTPQQNGVFERRNHTLVEVARTMLIFSKAQMFLWAEAVATACYTQNRSLIHTRHNKTPYELVHDKKPDLTFFVSLVHFVTLPMTMRTLGNYNQQVILEFFTGPTPTFLMPGQISSSLVPNPVPVAPYVPPTNKDLEILFQLMFDEYIEPPCVERPVAPTPAVPVPVNTATESTIMEDNPLAPVDHDPFVNVFTPKPSSKASSSKDAPREWGIFINQSKFALEILKKFGMDSCDPVDTPMGDQLKLDEDPLGISVDRTRFRSMVGSLMYLTAGRPDLVFIVCMCARYQASPTKKHLEALKRVFRYLIDTMADMNIPANDVPVEQAHAISPPTRTDDQILPFHKWVPDGKNNYVLEVLKSQRNPIFKLWDTMLYDATTGIYNCQLDEQWFNLHKDILRDALQITPINDNDPFVALPSSDAVIKYVNTLGYPVTLKNVCAMSVNDPHQPWRAILSMINMCLTSKTAGHDRPRHPMLHILWGIIHRSNIYYTERIWEEFIQSIQTFLTDKKRLTMASHGKNKSTPLLIPSIRFTELIIHHLKTKYNIHPRTGSPLHYSHEDNVMGNLRFVGKDGMEVFGMPIPDAHLTDAILGAPYYGGYLAHVTESSKPKINSSQPPKPKPTSTKPSKAVLEKKRKLVKVTPDEPLPAKRLKAGLVGKMYKPKSPLKLVDKSADEGVPIAEPRLDDEEADLQRGIELSLKDIEARNQGPARLVVFWGTGSRRFQPLPERRSRTTTGPFGNDNSPFLDAVLADSETESDKTVNPINKEKYASKRELTEINAGGQDEGQSGSNCATTTTITTTTTLPLLPQPQQSTTDPSLLQRIDLDEARRKKRMKRYLPRTPSGSPPLQPPPPPPLAGASGAPCTLGALGSSQFSPPFLLHLLILIEVISNIAVGLQARLSLRPQHHNPWIGLHLTLDTNLDHLRYGNKGSRHALFISKMKAAHYPDFGLELLVPKQMWIDEVCTYDISVAYGISYWWFNLQKFYIERHDSPSHRREVRKHMQILTVVKIKAFSRYGYDYLSETVLQRANFQEHKIAEKDFKNLYPRWDAKGFEFKHDYTIIESPRVVVFPVNNHERKIMRFNEMYKFSDGTLTRILEALDYRVKEYKVNWLNPEHPSDTYVFTMKMKIMLEPTSNKLRVQVNMEMEIPRSSGVYFITACSYSTDTSKGLIKVQVMMNNQAFTIKKSMSTPVQLSQAQDGKTPQVDDQRLDLADDLKEAQVHISSSITKPRDKYHYINVLDII</sequence>
<evidence type="ECO:0000256" key="4">
    <source>
        <dbReference type="ARBA" id="ARBA00022801"/>
    </source>
</evidence>
<evidence type="ECO:0000256" key="5">
    <source>
        <dbReference type="ARBA" id="ARBA00022842"/>
    </source>
</evidence>
<proteinExistence type="predicted"/>
<keyword evidence="4" id="KW-0378">Hydrolase</keyword>
<gene>
    <name evidence="12" type="ORF">Tci_198587</name>
</gene>
<keyword evidence="9" id="KW-0233">DNA recombination</keyword>
<feature type="region of interest" description="Disordered" evidence="10">
    <location>
        <begin position="811"/>
        <end position="830"/>
    </location>
</feature>
<reference evidence="12" key="1">
    <citation type="journal article" date="2019" name="Sci. Rep.">
        <title>Draft genome of Tanacetum cinerariifolium, the natural source of mosquito coil.</title>
        <authorList>
            <person name="Yamashiro T."/>
            <person name="Shiraishi A."/>
            <person name="Satake H."/>
            <person name="Nakayama K."/>
        </authorList>
    </citation>
    <scope>NUCLEOTIDE SEQUENCE</scope>
</reference>
<feature type="compositionally biased region" description="Polar residues" evidence="10">
    <location>
        <begin position="819"/>
        <end position="829"/>
    </location>
</feature>
<protein>
    <submittedName>
        <fullName evidence="12">Putative ribonuclease H-like domain-containing protein</fullName>
    </submittedName>
</protein>
<feature type="region of interest" description="Disordered" evidence="10">
    <location>
        <begin position="693"/>
        <end position="717"/>
    </location>
</feature>
<evidence type="ECO:0000256" key="9">
    <source>
        <dbReference type="ARBA" id="ARBA00023172"/>
    </source>
</evidence>
<keyword evidence="8" id="KW-0548">Nucleotidyltransferase</keyword>
<dbReference type="PROSITE" id="PS50330">
    <property type="entry name" value="UIM"/>
    <property type="match status" value="1"/>
</dbReference>
<dbReference type="InterPro" id="IPR012337">
    <property type="entry name" value="RNaseH-like_sf"/>
</dbReference>
<dbReference type="GO" id="GO:0016787">
    <property type="term" value="F:hydrolase activity"/>
    <property type="evidence" value="ECO:0007669"/>
    <property type="project" value="UniProtKB-KW"/>
</dbReference>
<dbReference type="GO" id="GO:0004519">
    <property type="term" value="F:endonuclease activity"/>
    <property type="evidence" value="ECO:0007669"/>
    <property type="project" value="UniProtKB-KW"/>
</dbReference>
<evidence type="ECO:0000313" key="12">
    <source>
        <dbReference type="EMBL" id="GEW26611.1"/>
    </source>
</evidence>
<keyword evidence="8" id="KW-0808">Transferase</keyword>
<evidence type="ECO:0000256" key="10">
    <source>
        <dbReference type="SAM" id="MobiDB-lite"/>
    </source>
</evidence>
<evidence type="ECO:0000256" key="3">
    <source>
        <dbReference type="ARBA" id="ARBA00022759"/>
    </source>
</evidence>
<dbReference type="GO" id="GO:0003676">
    <property type="term" value="F:nucleic acid binding"/>
    <property type="evidence" value="ECO:0007669"/>
    <property type="project" value="InterPro"/>
</dbReference>
<keyword evidence="2" id="KW-0479">Metal-binding</keyword>